<dbReference type="InterPro" id="IPR003010">
    <property type="entry name" value="C-N_Hydrolase"/>
</dbReference>
<dbReference type="SUPFAM" id="SSF48452">
    <property type="entry name" value="TPR-like"/>
    <property type="match status" value="2"/>
</dbReference>
<dbReference type="InterPro" id="IPR036526">
    <property type="entry name" value="C-N_Hydrolase_sf"/>
</dbReference>
<name>D6N161_MYXFH</name>
<dbReference type="InterPro" id="IPR011990">
    <property type="entry name" value="TPR-like_helical_dom_sf"/>
</dbReference>
<dbReference type="InterPro" id="IPR019734">
    <property type="entry name" value="TPR_rpt"/>
</dbReference>
<proteinExistence type="predicted"/>
<evidence type="ECO:0000259" key="1">
    <source>
        <dbReference type="PROSITE" id="PS50263"/>
    </source>
</evidence>
<dbReference type="PROSITE" id="PS50263">
    <property type="entry name" value="CN_HYDROLASE"/>
    <property type="match status" value="1"/>
</dbReference>
<feature type="domain" description="CN hydrolase" evidence="1">
    <location>
        <begin position="65"/>
        <end position="316"/>
    </location>
</feature>
<dbReference type="Gene3D" id="3.60.110.10">
    <property type="entry name" value="Carbon-nitrogen hydrolase"/>
    <property type="match status" value="1"/>
</dbReference>
<dbReference type="Gene3D" id="1.25.40.10">
    <property type="entry name" value="Tetratricopeptide repeat domain"/>
    <property type="match status" value="2"/>
</dbReference>
<organism evidence="2">
    <name type="scientific">Myxococcus fulvus (strain ATCC BAA-855 / HW-1)</name>
    <dbReference type="NCBI Taxonomy" id="483219"/>
    <lineage>
        <taxon>Bacteria</taxon>
        <taxon>Pseudomonadati</taxon>
        <taxon>Myxococcota</taxon>
        <taxon>Myxococcia</taxon>
        <taxon>Myxococcales</taxon>
        <taxon>Cystobacterineae</taxon>
        <taxon>Myxococcaceae</taxon>
        <taxon>Myxococcus</taxon>
    </lineage>
</organism>
<accession>D6N161</accession>
<dbReference type="SMART" id="SM00028">
    <property type="entry name" value="TPR"/>
    <property type="match status" value="4"/>
</dbReference>
<dbReference type="SUPFAM" id="SSF56317">
    <property type="entry name" value="Carbon-nitrogen hydrolase"/>
    <property type="match status" value="1"/>
</dbReference>
<evidence type="ECO:0000313" key="2">
    <source>
        <dbReference type="EMBL" id="ADG56770.1"/>
    </source>
</evidence>
<dbReference type="EMBL" id="GU190823">
    <property type="protein sequence ID" value="ADG56770.1"/>
    <property type="molecule type" value="Genomic_DNA"/>
</dbReference>
<reference evidence="2" key="1">
    <citation type="journal article" date="2010" name="ISME J.">
        <title>Hdsp, a horizontally transferred gene required for social behavior and halotolerance in salt-tolerant Myxococcus fulvus HW-1.</title>
        <authorList>
            <person name="Pan H.W."/>
            <person name="Tan Z.G."/>
            <person name="Liu H."/>
            <person name="Li Z.F."/>
            <person name="Zhang C.Y."/>
            <person name="Li C.Y."/>
            <person name="Li J."/>
            <person name="Li Y.Z."/>
        </authorList>
    </citation>
    <scope>NUCLEOTIDE SEQUENCE</scope>
    <source>
        <strain evidence="2">HW-1</strain>
    </source>
</reference>
<protein>
    <submittedName>
        <fullName evidence="2">Hdsp protein</fullName>
    </submittedName>
</protein>
<sequence length="2336" mass="259856">MSSSSPTMNESETSTITDAPAHHNRLVRVAVVQLDYHPAFKDVLYEPLPNAAQGSTSLLPEGMVAAPGSVQTRYRELRHRIRQAYIDQLRRRITAILHACKTWQVQVVVFPEYSIPPEILAPIAREAGEILIVAGSHYVDRVALREKVYEKLGKPEQSKLIEQSVSPVIHKNRLLALVPKLHAAKPEVGTLRLGNEWEPVSLPSEFPGPMGVLICLDFISRQSTQHLKQVAQPLGNCRFLAAPALTPTHSLPEFDAQAVKEARREHRPVLFANIATHGGSTVFVDEGRPTDHSRFPEHVGRLEPSEEGVIVADIDLGHVPVGTSTPHILTPPIIPFAAASLVYRGAEQSYARWLEEFHAKLATPGNDDFERLEDCDKFVRQNPPPIPPKTSARKRRLEQLVQDVADESSLNRIKQLSTELLLPDDILPLEALSAALAAGASDELRSWINEPGASEFGPVAARLIKPWEKLQKHLNTWSVKSQNAAAEVRSIVRGGPAPQDPKVLVGLIDAYETEIERGFETESQKANEHAAEGRYEEARTIYQLMLQRAEDMLPKGEPAARPKLQRWVARCRLFIALATLNLQEHKEARERLLAIEPQELSIGARLRLAEALALTGERARAMDIIPSEDQISLAERQAFVEVQQTMALLDGLVPKELVNDPTLHLRAANIFLEKHDLAAAVRHALRALEKDNSLPLMRAMASFVITEALWRTIYEDPIHANLIPVEHRTAAIQTLETLLKDLHKAPLPTAIKNSVNKLEGRFKALIAAPDMAAEHHYPSTDTKEGPGLAETPYERAFYLARTGNIEEALQTLPTATDDHPWHTRLDRAELRAVGGQNGQALDEALALAQEFPNRAPIAFLAADMLARQGRFAEALPLAEEAFKQLPGLGYRLLLARQRLQTHDAKGAWELLRGSGGDSPPSVLHTLALAADQTGRLSDAEKAWRHYLELRPGDAISRIVFAQLLFRLHQPIEAAAVAWRVFQENNEHLEPDALHTCGTLQRLAGPLDEEQTRRVKAVAARLKERFPMDVRAEFLRLQLLATLKDLPEDVDPIDFSSLAEAGYVHKREGLPALLDYSNQRRKLLQNVERLRRCGAIPTATACSLGGTKLAHFVTRILERSRQVSGLLCPPVAASRALASFRLEGATILTSDLELILLEVLDLVPVLRTALGTAGRLVLFESARDRILEDAARLRIDARPDRLRKIEALLRRLEQHPQLAPDPDHPTDDAAAARRVGAALVDFKEHPDIIRISPHTFVQHLHEQRIVDEQQRHRIEQHLSSDSAPPPTMPIPLPECIGISWPVVEALFSAETVDAVFDTYGEQLRLGPSVIPYFRSERDELASVIRAYELADQLHARLTEAWIHVEAGVSPPPPPALRAANPEWDEELVLKPLQEVLPYQHALKEHPDWLRLTADFYGSETLGPPEFFHLLAWKSVHEALALNRDLRSTSKQHIPLPTLVRILISPEQRESVQYLPRLAELGFPNALGATEILRLERRYKGLDTGEPRRLLDQQEWMAREPNHLGGDLARLQLAGTYAQAIFDSFLTEERSEAAKNAILDTLMQRQERIGKEATTNSLEQIFALLAAHTMDRWRLAFRQEGKIGTLNPESPIVSIWRALSKWAGRSGLRRAAHGRALREAWITFAHRHDGPPLHLSLVLSQAHRHVPRPGSTSEEIAAAFSEPELESLTILSANWKESPLTTDELLKNGAAFLASAPESIHGARWIMYPVRIGASPNSVSVKLPIEALFLRMSGRDRQRLAPYFKYAQGPLDGISYEYIDAIENAPDDVKLLSRYAAHAATSLFRLVQDDPSFLKTWSNSYSFRYCDDRSKFEELCAVLSEPAELLPTGMSLAGLLRERVESEAGCWRHREDAERLIALACELPGTLPSLLIANRLDDDQYADHVHAALERLANSNEHPIGRIATDILFLRMAAEHRPSITNSKGSLELRQILPTRFLQLVEAVSVSPPADTMAAAEAGLLRLCAEVIQRVSFPRRLPIRDGLWLTYRLFQWLCLQLESLTPQERHDGITGLLEQAPRAGPPPLDVLDPFNFGPERFDHRLAAVLHALTTMEMLIPHSPPPEPAKHEPCDVSSKDLEEKLLTLAQNVSNSPNPGSKLEWHAPGNVPDLALRALFHLKPMRVADLSPEARMRRFKEIPQDPDALAKSDPAAAEFASHVVTSAAVIAGCLTTDERRLLETKLHALVDGPTSRYWKWMLFVRLFSEGEAHLKEEAQRLTAEHMGNALAPFLFGLLLLGITESAPAQLAGAVDEVLAALRAKGEDPLPPIGATIEQLLAYSTPGAQEVARTLALKLTEQSGLGSDPRIEGILSRVSLSNYKP</sequence>